<organism evidence="1 2">
    <name type="scientific">Haemonchus contortus</name>
    <name type="common">Barber pole worm</name>
    <dbReference type="NCBI Taxonomy" id="6289"/>
    <lineage>
        <taxon>Eukaryota</taxon>
        <taxon>Metazoa</taxon>
        <taxon>Ecdysozoa</taxon>
        <taxon>Nematoda</taxon>
        <taxon>Chromadorea</taxon>
        <taxon>Rhabditida</taxon>
        <taxon>Rhabditina</taxon>
        <taxon>Rhabditomorpha</taxon>
        <taxon>Strongyloidea</taxon>
        <taxon>Trichostrongylidae</taxon>
        <taxon>Haemonchus</taxon>
    </lineage>
</organism>
<keyword evidence="1" id="KW-1185">Reference proteome</keyword>
<reference evidence="2" key="1">
    <citation type="submission" date="2020-12" db="UniProtKB">
        <authorList>
            <consortium name="WormBaseParasite"/>
        </authorList>
    </citation>
    <scope>IDENTIFICATION</scope>
    <source>
        <strain evidence="2">MHco3</strain>
    </source>
</reference>
<dbReference type="WBParaSite" id="HCON_00183420-00001">
    <property type="protein sequence ID" value="HCON_00183420-00001"/>
    <property type="gene ID" value="HCON_00183420"/>
</dbReference>
<dbReference type="Proteomes" id="UP000025227">
    <property type="component" value="Unplaced"/>
</dbReference>
<proteinExistence type="predicted"/>
<dbReference type="InterPro" id="IPR036691">
    <property type="entry name" value="Endo/exonu/phosph_ase_sf"/>
</dbReference>
<protein>
    <submittedName>
        <fullName evidence="2">Endo/exonuclease/phosphatase domain-containing protein</fullName>
    </submittedName>
</protein>
<dbReference type="AlphaFoldDB" id="A0A7I4Z380"/>
<evidence type="ECO:0000313" key="1">
    <source>
        <dbReference type="Proteomes" id="UP000025227"/>
    </source>
</evidence>
<sequence length="378" mass="42981">MAICTFNARTLASEAYIEDLMMQARMINRGVSGVGVLVNTQLARNIDSYESSTTGIARLRSRRCGSTPSLTIFVAYAPTSSYEEEGSEAFYMDLERVYREDHTFFKVIDVDFNAKIGPRRTAEELHIGTHGVEWNEQDERLSEFITHTIHGNSKFQKPSLLRWTWESPGGQFHNEIDHMIFNRRFCLTDVAVKTKSQDLHWDHFASLASKWEHSIIDNIDEEYNRLVEHLHDSATKAEILKVAKRGLSSKNLKLIRQRGIARATGNYQQTSELAKLGREAIKVDLKERRAAVMDEAAEAGKSIRETRRSFANYKTKIISLRVPTEPLLHPGGQSRKSSTTSTHISVTATSTCQPTILFKTNISLIRFSLPKYDIPSRR</sequence>
<dbReference type="Gene3D" id="3.60.10.10">
    <property type="entry name" value="Endonuclease/exonuclease/phosphatase"/>
    <property type="match status" value="1"/>
</dbReference>
<accession>A0A7I4Z380</accession>
<evidence type="ECO:0000313" key="2">
    <source>
        <dbReference type="WBParaSite" id="HCON_00183420-00001"/>
    </source>
</evidence>
<name>A0A7I4Z380_HAECO</name>